<dbReference type="PANTHER" id="PTHR10151">
    <property type="entry name" value="ECTONUCLEOTIDE PYROPHOSPHATASE/PHOSPHODIESTERASE"/>
    <property type="match status" value="1"/>
</dbReference>
<dbReference type="PANTHER" id="PTHR10151:SF120">
    <property type="entry name" value="BIS(5'-ADENOSYL)-TRIPHOSPHATASE"/>
    <property type="match status" value="1"/>
</dbReference>
<evidence type="ECO:0000313" key="2">
    <source>
        <dbReference type="Proteomes" id="UP000199477"/>
    </source>
</evidence>
<evidence type="ECO:0000313" key="1">
    <source>
        <dbReference type="EMBL" id="SFE86220.1"/>
    </source>
</evidence>
<dbReference type="AlphaFoldDB" id="A0A1I2E1Z3"/>
<dbReference type="CDD" id="cd16018">
    <property type="entry name" value="Enpp"/>
    <property type="match status" value="1"/>
</dbReference>
<reference evidence="2" key="1">
    <citation type="submission" date="2016-10" db="EMBL/GenBank/DDBJ databases">
        <authorList>
            <person name="Varghese N."/>
            <person name="Submissions S."/>
        </authorList>
    </citation>
    <scope>NUCLEOTIDE SEQUENCE [LARGE SCALE GENOMIC DNA]</scope>
    <source>
        <strain evidence="2">UNC178MFTsu3.1</strain>
    </source>
</reference>
<accession>A0A1I2E1Z3</accession>
<dbReference type="Pfam" id="PF01663">
    <property type="entry name" value="Phosphodiest"/>
    <property type="match status" value="1"/>
</dbReference>
<dbReference type="STRING" id="500610.SAMN02799615_01887"/>
<sequence>MVIRVRDHGGIAWINRMDSRMKFLFRLLFCAVAAFSAGCATRPPAKPAPVAKPAPAPLLLISIDGFRADYIQRGLSPTLAALAHEGVRAQAMQPSFPSLTFPNHYTIVTGLRPDHHGMVNNTMFDPALGEFSLSNRAAGADGRWWAQGTPIWETAGRQGLKTATMFWPGSEAPIHDYRPDHWLPYDGAMSPEQRVDTVLSWLDLPAGERPTFLTLYFDDVDHAGHGYGPDSRQVNESIAKVDAALAHLVDGLKQRGLLDRINLILVSDHGMASVPAKHNVMVDKLLPLNQVQVVSLGVLAGFNPKPGHDFAKIEAKLEKPQQHMQCWDKTRIPARLAYGKNPRVPQLVCLADVGWRVTTNEYVAKKLKKGDKLSLGEHGYDNADPTMQALFVARGPAFRQDTVLPAISNVDVYPLMIRLLDLTPVQNDGDAAALKGALKP</sequence>
<dbReference type="Gene3D" id="3.40.720.10">
    <property type="entry name" value="Alkaline Phosphatase, subunit A"/>
    <property type="match status" value="1"/>
</dbReference>
<dbReference type="GO" id="GO:0016787">
    <property type="term" value="F:hydrolase activity"/>
    <property type="evidence" value="ECO:0007669"/>
    <property type="project" value="UniProtKB-ARBA"/>
</dbReference>
<proteinExistence type="predicted"/>
<gene>
    <name evidence="1" type="ORF">SAMN02799615_01887</name>
</gene>
<organism evidence="1 2">
    <name type="scientific">Dyella marensis</name>
    <dbReference type="NCBI Taxonomy" id="500610"/>
    <lineage>
        <taxon>Bacteria</taxon>
        <taxon>Pseudomonadati</taxon>
        <taxon>Pseudomonadota</taxon>
        <taxon>Gammaproteobacteria</taxon>
        <taxon>Lysobacterales</taxon>
        <taxon>Rhodanobacteraceae</taxon>
        <taxon>Dyella</taxon>
    </lineage>
</organism>
<dbReference type="Gene3D" id="3.30.1360.180">
    <property type="match status" value="1"/>
</dbReference>
<keyword evidence="2" id="KW-1185">Reference proteome</keyword>
<name>A0A1I2E1Z3_9GAMM</name>
<dbReference type="EMBL" id="FONH01000004">
    <property type="protein sequence ID" value="SFE86220.1"/>
    <property type="molecule type" value="Genomic_DNA"/>
</dbReference>
<dbReference type="Proteomes" id="UP000199477">
    <property type="component" value="Unassembled WGS sequence"/>
</dbReference>
<dbReference type="SUPFAM" id="SSF53649">
    <property type="entry name" value="Alkaline phosphatase-like"/>
    <property type="match status" value="1"/>
</dbReference>
<dbReference type="InterPro" id="IPR017850">
    <property type="entry name" value="Alkaline_phosphatase_core_sf"/>
</dbReference>
<protein>
    <submittedName>
        <fullName evidence="1">Predicted pyrophosphatase or phosphodiesterase, AlkP superfamily</fullName>
    </submittedName>
</protein>
<dbReference type="InterPro" id="IPR002591">
    <property type="entry name" value="Phosphodiest/P_Trfase"/>
</dbReference>